<gene>
    <name evidence="15" type="ORF">IRJ41_018045</name>
</gene>
<feature type="transmembrane region" description="Helical" evidence="13">
    <location>
        <begin position="57"/>
        <end position="78"/>
    </location>
</feature>
<evidence type="ECO:0000256" key="5">
    <source>
        <dbReference type="ARBA" id="ARBA00022725"/>
    </source>
</evidence>
<evidence type="ECO:0000256" key="11">
    <source>
        <dbReference type="ARBA" id="ARBA00023180"/>
    </source>
</evidence>
<accession>A0A9W7TL92</accession>
<keyword evidence="7" id="KW-0297">G-protein coupled receptor</keyword>
<evidence type="ECO:0000256" key="13">
    <source>
        <dbReference type="SAM" id="Phobius"/>
    </source>
</evidence>
<dbReference type="AlphaFoldDB" id="A0A9W7TL92"/>
<evidence type="ECO:0000256" key="6">
    <source>
        <dbReference type="ARBA" id="ARBA00022989"/>
    </source>
</evidence>
<dbReference type="PROSITE" id="PS50262">
    <property type="entry name" value="G_PROTEIN_RECEP_F1_2"/>
    <property type="match status" value="1"/>
</dbReference>
<dbReference type="InterPro" id="IPR000276">
    <property type="entry name" value="GPCR_Rhodpsn"/>
</dbReference>
<dbReference type="GO" id="GO:0004984">
    <property type="term" value="F:olfactory receptor activity"/>
    <property type="evidence" value="ECO:0007669"/>
    <property type="project" value="InterPro"/>
</dbReference>
<evidence type="ECO:0000256" key="4">
    <source>
        <dbReference type="ARBA" id="ARBA00022692"/>
    </source>
</evidence>
<evidence type="ECO:0000256" key="2">
    <source>
        <dbReference type="ARBA" id="ARBA00022475"/>
    </source>
</evidence>
<dbReference type="SUPFAM" id="SSF81321">
    <property type="entry name" value="Family A G protein-coupled receptor-like"/>
    <property type="match status" value="1"/>
</dbReference>
<comment type="subcellular location">
    <subcellularLocation>
        <location evidence="1">Cell membrane</location>
        <topology evidence="1">Multi-pass membrane protein</topology>
    </subcellularLocation>
</comment>
<protein>
    <submittedName>
        <fullName evidence="15">Odorant receptor</fullName>
    </submittedName>
</protein>
<evidence type="ECO:0000313" key="16">
    <source>
        <dbReference type="Proteomes" id="UP001059041"/>
    </source>
</evidence>
<dbReference type="PRINTS" id="PR00245">
    <property type="entry name" value="OLFACTORYR"/>
</dbReference>
<comment type="caution">
    <text evidence="15">The sequence shown here is derived from an EMBL/GenBank/DDBJ whole genome shotgun (WGS) entry which is preliminary data.</text>
</comment>
<dbReference type="PANTHER" id="PTHR26450">
    <property type="entry name" value="OLFACTORY RECEPTOR 56B1-RELATED"/>
    <property type="match status" value="1"/>
</dbReference>
<evidence type="ECO:0000256" key="7">
    <source>
        <dbReference type="ARBA" id="ARBA00023040"/>
    </source>
</evidence>
<dbReference type="PRINTS" id="PR00237">
    <property type="entry name" value="GPCRRHODOPSN"/>
</dbReference>
<feature type="transmembrane region" description="Helical" evidence="13">
    <location>
        <begin position="236"/>
        <end position="258"/>
    </location>
</feature>
<evidence type="ECO:0000256" key="3">
    <source>
        <dbReference type="ARBA" id="ARBA00022606"/>
    </source>
</evidence>
<keyword evidence="6 13" id="KW-1133">Transmembrane helix</keyword>
<dbReference type="InterPro" id="IPR000725">
    <property type="entry name" value="Olfact_rcpt"/>
</dbReference>
<keyword evidence="9" id="KW-1015">Disulfide bond</keyword>
<keyword evidence="3" id="KW-0716">Sensory transduction</keyword>
<evidence type="ECO:0000256" key="9">
    <source>
        <dbReference type="ARBA" id="ARBA00023157"/>
    </source>
</evidence>
<dbReference type="InterPro" id="IPR050402">
    <property type="entry name" value="OR51/52/56-like"/>
</dbReference>
<dbReference type="Gene3D" id="1.20.1070.10">
    <property type="entry name" value="Rhodopsin 7-helix transmembrane proteins"/>
    <property type="match status" value="1"/>
</dbReference>
<dbReference type="GO" id="GO:0004930">
    <property type="term" value="F:G protein-coupled receptor activity"/>
    <property type="evidence" value="ECO:0007669"/>
    <property type="project" value="UniProtKB-KW"/>
</dbReference>
<feature type="non-terminal residue" evidence="15">
    <location>
        <position position="1"/>
    </location>
</feature>
<sequence length="315" mass="36247">DYRTFNFSYNEFYLIGFTDLKEYRQYLFIPFFVMFIFTLFANGIIIFVIVKESKLHAPMYILIGFIAALGFIEPIFLVPRMLISFLFNKNMIYRNECLIQMFCLHMAGLFQSSILVGMAVDRFFAIMFPLQYHDYVNIKTSLIFCLSLCFRNLLYVVSMVGLLGPLYFCKSNEIYHCVCEHTSVVNLACGDLSKNYMAGIIGFSLTSSDCVFIICSYMVIFVIIFRSPSGESRQKAIYTCSTHLMVLVVAFLSVVVAFVGYRVPTIPRDLRVLCTLGYLLLPNCFNPVIYGIRTKEIRVQVVKYLSSKSNKVDSY</sequence>
<dbReference type="EMBL" id="JAFHDT010000014">
    <property type="protein sequence ID" value="KAI7800980.1"/>
    <property type="molecule type" value="Genomic_DNA"/>
</dbReference>
<dbReference type="PANTHER" id="PTHR26450:SF391">
    <property type="entry name" value="ODORANT RECEPTOR-RELATED"/>
    <property type="match status" value="1"/>
</dbReference>
<feature type="transmembrane region" description="Helical" evidence="13">
    <location>
        <begin position="270"/>
        <end position="290"/>
    </location>
</feature>
<dbReference type="InterPro" id="IPR017452">
    <property type="entry name" value="GPCR_Rhodpsn_7TM"/>
</dbReference>
<evidence type="ECO:0000256" key="8">
    <source>
        <dbReference type="ARBA" id="ARBA00023136"/>
    </source>
</evidence>
<name>A0A9W7TL92_TRIRA</name>
<keyword evidence="10 15" id="KW-0675">Receptor</keyword>
<keyword evidence="12" id="KW-0807">Transducer</keyword>
<dbReference type="SMART" id="SM01381">
    <property type="entry name" value="7TM_GPCR_Srsx"/>
    <property type="match status" value="1"/>
</dbReference>
<feature type="domain" description="G-protein coupled receptors family 1 profile" evidence="14">
    <location>
        <begin position="41"/>
        <end position="290"/>
    </location>
</feature>
<keyword evidence="16" id="KW-1185">Reference proteome</keyword>
<dbReference type="FunFam" id="1.20.1070.10:FF:000024">
    <property type="entry name" value="Olfactory receptor"/>
    <property type="match status" value="1"/>
</dbReference>
<feature type="transmembrane region" description="Helical" evidence="13">
    <location>
        <begin position="200"/>
        <end position="224"/>
    </location>
</feature>
<dbReference type="GO" id="GO:0005886">
    <property type="term" value="C:plasma membrane"/>
    <property type="evidence" value="ECO:0007669"/>
    <property type="project" value="UniProtKB-SubCell"/>
</dbReference>
<dbReference type="Pfam" id="PF13853">
    <property type="entry name" value="7tm_4"/>
    <property type="match status" value="1"/>
</dbReference>
<keyword evidence="4 13" id="KW-0812">Transmembrane</keyword>
<feature type="transmembrane region" description="Helical" evidence="13">
    <location>
        <begin position="141"/>
        <end position="163"/>
    </location>
</feature>
<evidence type="ECO:0000259" key="14">
    <source>
        <dbReference type="PROSITE" id="PS50262"/>
    </source>
</evidence>
<evidence type="ECO:0000256" key="1">
    <source>
        <dbReference type="ARBA" id="ARBA00004651"/>
    </source>
</evidence>
<feature type="transmembrane region" description="Helical" evidence="13">
    <location>
        <begin position="98"/>
        <end position="120"/>
    </location>
</feature>
<organism evidence="15 16">
    <name type="scientific">Triplophysa rosa</name>
    <name type="common">Cave loach</name>
    <dbReference type="NCBI Taxonomy" id="992332"/>
    <lineage>
        <taxon>Eukaryota</taxon>
        <taxon>Metazoa</taxon>
        <taxon>Chordata</taxon>
        <taxon>Craniata</taxon>
        <taxon>Vertebrata</taxon>
        <taxon>Euteleostomi</taxon>
        <taxon>Actinopterygii</taxon>
        <taxon>Neopterygii</taxon>
        <taxon>Teleostei</taxon>
        <taxon>Ostariophysi</taxon>
        <taxon>Cypriniformes</taxon>
        <taxon>Nemacheilidae</taxon>
        <taxon>Triplophysa</taxon>
    </lineage>
</organism>
<keyword evidence="11" id="KW-0325">Glycoprotein</keyword>
<evidence type="ECO:0000313" key="15">
    <source>
        <dbReference type="EMBL" id="KAI7800980.1"/>
    </source>
</evidence>
<keyword evidence="2" id="KW-1003">Cell membrane</keyword>
<keyword evidence="5" id="KW-0552">Olfaction</keyword>
<keyword evidence="8 13" id="KW-0472">Membrane</keyword>
<feature type="transmembrane region" description="Helical" evidence="13">
    <location>
        <begin position="27"/>
        <end position="50"/>
    </location>
</feature>
<dbReference type="Proteomes" id="UP001059041">
    <property type="component" value="Linkage Group LG14"/>
</dbReference>
<proteinExistence type="predicted"/>
<evidence type="ECO:0000256" key="10">
    <source>
        <dbReference type="ARBA" id="ARBA00023170"/>
    </source>
</evidence>
<evidence type="ECO:0000256" key="12">
    <source>
        <dbReference type="ARBA" id="ARBA00023224"/>
    </source>
</evidence>
<reference evidence="15" key="1">
    <citation type="submission" date="2021-02" db="EMBL/GenBank/DDBJ databases">
        <title>Comparative genomics reveals that relaxation of natural selection precedes convergent phenotypic evolution of cavefish.</title>
        <authorList>
            <person name="Peng Z."/>
        </authorList>
    </citation>
    <scope>NUCLEOTIDE SEQUENCE</scope>
    <source>
        <tissue evidence="15">Muscle</tissue>
    </source>
</reference>